<dbReference type="InterPro" id="IPR018392">
    <property type="entry name" value="LysM"/>
</dbReference>
<evidence type="ECO:0000313" key="4">
    <source>
        <dbReference type="Proteomes" id="UP000054007"/>
    </source>
</evidence>
<dbReference type="STRING" id="1314674.A0A0D7B8Q8"/>
<sequence length="188" mass="20811">MGRWTQYDEDEYRLPEGMKRVGYDSDTQTYFFRDADGSTWRGASGAEFSEMTKVSDGGSAARSGADDDVEAAPVRRADGYQSLATSDGPMAAGTPVNPNAFRTLFPFFMIIGVVLLLVWRLVVSPSFYSQRDECPAEGTFPYWARPGDSCWAIATEHGTTLEVLQKLNPKVNCERLMPGKTVCLPKQE</sequence>
<proteinExistence type="predicted"/>
<dbReference type="OrthoDB" id="2107166at2759"/>
<organism evidence="3 4">
    <name type="scientific">Cylindrobasidium torrendii FP15055 ss-10</name>
    <dbReference type="NCBI Taxonomy" id="1314674"/>
    <lineage>
        <taxon>Eukaryota</taxon>
        <taxon>Fungi</taxon>
        <taxon>Dikarya</taxon>
        <taxon>Basidiomycota</taxon>
        <taxon>Agaricomycotina</taxon>
        <taxon>Agaricomycetes</taxon>
        <taxon>Agaricomycetidae</taxon>
        <taxon>Agaricales</taxon>
        <taxon>Marasmiineae</taxon>
        <taxon>Physalacriaceae</taxon>
        <taxon>Cylindrobasidium</taxon>
    </lineage>
</organism>
<dbReference type="Pfam" id="PF01476">
    <property type="entry name" value="LysM"/>
    <property type="match status" value="1"/>
</dbReference>
<dbReference type="SUPFAM" id="SSF54106">
    <property type="entry name" value="LysM domain"/>
    <property type="match status" value="1"/>
</dbReference>
<name>A0A0D7B8Q8_9AGAR</name>
<dbReference type="PROSITE" id="PS51782">
    <property type="entry name" value="LYSM"/>
    <property type="match status" value="1"/>
</dbReference>
<keyword evidence="1" id="KW-1133">Transmembrane helix</keyword>
<evidence type="ECO:0000259" key="2">
    <source>
        <dbReference type="PROSITE" id="PS51782"/>
    </source>
</evidence>
<evidence type="ECO:0000313" key="3">
    <source>
        <dbReference type="EMBL" id="KIY66564.1"/>
    </source>
</evidence>
<keyword evidence="1" id="KW-0472">Membrane</keyword>
<dbReference type="Proteomes" id="UP000054007">
    <property type="component" value="Unassembled WGS sequence"/>
</dbReference>
<dbReference type="EMBL" id="KN880550">
    <property type="protein sequence ID" value="KIY66564.1"/>
    <property type="molecule type" value="Genomic_DNA"/>
</dbReference>
<dbReference type="SMART" id="SM00257">
    <property type="entry name" value="LysM"/>
    <property type="match status" value="1"/>
</dbReference>
<dbReference type="InterPro" id="IPR036779">
    <property type="entry name" value="LysM_dom_sf"/>
</dbReference>
<keyword evidence="1" id="KW-0812">Transmembrane</keyword>
<gene>
    <name evidence="3" type="ORF">CYLTODRAFT_431723</name>
</gene>
<evidence type="ECO:0000256" key="1">
    <source>
        <dbReference type="SAM" id="Phobius"/>
    </source>
</evidence>
<feature type="transmembrane region" description="Helical" evidence="1">
    <location>
        <begin position="104"/>
        <end position="123"/>
    </location>
</feature>
<dbReference type="CDD" id="cd00118">
    <property type="entry name" value="LysM"/>
    <property type="match status" value="1"/>
</dbReference>
<dbReference type="Gene3D" id="3.10.350.10">
    <property type="entry name" value="LysM domain"/>
    <property type="match status" value="1"/>
</dbReference>
<protein>
    <submittedName>
        <fullName evidence="3">Carbohydrate-binding module family 50 protein</fullName>
    </submittedName>
</protein>
<accession>A0A0D7B8Q8</accession>
<keyword evidence="4" id="KW-1185">Reference proteome</keyword>
<reference evidence="3 4" key="1">
    <citation type="journal article" date="2015" name="Fungal Genet. Biol.">
        <title>Evolution of novel wood decay mechanisms in Agaricales revealed by the genome sequences of Fistulina hepatica and Cylindrobasidium torrendii.</title>
        <authorList>
            <person name="Floudas D."/>
            <person name="Held B.W."/>
            <person name="Riley R."/>
            <person name="Nagy L.G."/>
            <person name="Koehler G."/>
            <person name="Ransdell A.S."/>
            <person name="Younus H."/>
            <person name="Chow J."/>
            <person name="Chiniquy J."/>
            <person name="Lipzen A."/>
            <person name="Tritt A."/>
            <person name="Sun H."/>
            <person name="Haridas S."/>
            <person name="LaButti K."/>
            <person name="Ohm R.A."/>
            <person name="Kues U."/>
            <person name="Blanchette R.A."/>
            <person name="Grigoriev I.V."/>
            <person name="Minto R.E."/>
            <person name="Hibbett D.S."/>
        </authorList>
    </citation>
    <scope>NUCLEOTIDE SEQUENCE [LARGE SCALE GENOMIC DNA]</scope>
    <source>
        <strain evidence="3 4">FP15055 ss-10</strain>
    </source>
</reference>
<feature type="domain" description="LysM" evidence="2">
    <location>
        <begin position="140"/>
        <end position="184"/>
    </location>
</feature>
<dbReference type="AlphaFoldDB" id="A0A0D7B8Q8"/>